<dbReference type="AlphaFoldDB" id="A0A0C9V965"/>
<keyword evidence="3" id="KW-1185">Reference proteome</keyword>
<reference evidence="2 3" key="1">
    <citation type="submission" date="2014-06" db="EMBL/GenBank/DDBJ databases">
        <title>Evolutionary Origins and Diversification of the Mycorrhizal Mutualists.</title>
        <authorList>
            <consortium name="DOE Joint Genome Institute"/>
            <consortium name="Mycorrhizal Genomics Consortium"/>
            <person name="Kohler A."/>
            <person name="Kuo A."/>
            <person name="Nagy L.G."/>
            <person name="Floudas D."/>
            <person name="Copeland A."/>
            <person name="Barry K.W."/>
            <person name="Cichocki N."/>
            <person name="Veneault-Fourrey C."/>
            <person name="LaButti K."/>
            <person name="Lindquist E.A."/>
            <person name="Lipzen A."/>
            <person name="Lundell T."/>
            <person name="Morin E."/>
            <person name="Murat C."/>
            <person name="Riley R."/>
            <person name="Ohm R."/>
            <person name="Sun H."/>
            <person name="Tunlid A."/>
            <person name="Henrissat B."/>
            <person name="Grigoriev I.V."/>
            <person name="Hibbett D.S."/>
            <person name="Martin F."/>
        </authorList>
    </citation>
    <scope>NUCLEOTIDE SEQUENCE [LARGE SCALE GENOMIC DNA]</scope>
    <source>
        <strain evidence="2 3">SS14</strain>
    </source>
</reference>
<dbReference type="Proteomes" id="UP000054279">
    <property type="component" value="Unassembled WGS sequence"/>
</dbReference>
<evidence type="ECO:0000256" key="1">
    <source>
        <dbReference type="SAM" id="MobiDB-lite"/>
    </source>
</evidence>
<organism evidence="2 3">
    <name type="scientific">Sphaerobolus stellatus (strain SS14)</name>
    <dbReference type="NCBI Taxonomy" id="990650"/>
    <lineage>
        <taxon>Eukaryota</taxon>
        <taxon>Fungi</taxon>
        <taxon>Dikarya</taxon>
        <taxon>Basidiomycota</taxon>
        <taxon>Agaricomycotina</taxon>
        <taxon>Agaricomycetes</taxon>
        <taxon>Phallomycetidae</taxon>
        <taxon>Geastrales</taxon>
        <taxon>Sphaerobolaceae</taxon>
        <taxon>Sphaerobolus</taxon>
    </lineage>
</organism>
<dbReference type="EMBL" id="KN837205">
    <property type="protein sequence ID" value="KIJ34015.1"/>
    <property type="molecule type" value="Genomic_DNA"/>
</dbReference>
<feature type="compositionally biased region" description="Polar residues" evidence="1">
    <location>
        <begin position="165"/>
        <end position="174"/>
    </location>
</feature>
<proteinExistence type="predicted"/>
<dbReference type="HOGENOM" id="CLU_092534_1_0_1"/>
<feature type="compositionally biased region" description="Basic and acidic residues" evidence="1">
    <location>
        <begin position="147"/>
        <end position="163"/>
    </location>
</feature>
<feature type="region of interest" description="Disordered" evidence="1">
    <location>
        <begin position="56"/>
        <end position="82"/>
    </location>
</feature>
<accession>A0A0C9V965</accession>
<protein>
    <submittedName>
        <fullName evidence="2">Uncharacterized protein</fullName>
    </submittedName>
</protein>
<name>A0A0C9V965_SPHS4</name>
<gene>
    <name evidence="2" type="ORF">M422DRAFT_263973</name>
</gene>
<evidence type="ECO:0000313" key="3">
    <source>
        <dbReference type="Proteomes" id="UP000054279"/>
    </source>
</evidence>
<sequence length="211" mass="23526">MDEDRFEGELPDMLFVVESDDEEEEVSGFQGAIEGEISDETALEIFIKTLQDAQKAAQEEELRKNSSNKHPKHYAGNSERTQYRQAARHRTLAADGRIQFITSFFQKSKSGSSSECSPLSGIEDEVLKTEGVSLLEDVLEDSSDQGENIRDTDCGSRLQRESSPDGGTNMSHQLTAKEHLQELLCNLGDYSLETTTDQALGKLDWQDFPAL</sequence>
<feature type="region of interest" description="Disordered" evidence="1">
    <location>
        <begin position="138"/>
        <end position="175"/>
    </location>
</feature>
<evidence type="ECO:0000313" key="2">
    <source>
        <dbReference type="EMBL" id="KIJ34015.1"/>
    </source>
</evidence>